<evidence type="ECO:0000313" key="3">
    <source>
        <dbReference type="Proteomes" id="UP001301869"/>
    </source>
</evidence>
<dbReference type="RefSeq" id="WP_311883890.1">
    <property type="nucleotide sequence ID" value="NZ_CP119391.1"/>
</dbReference>
<accession>A0ABY9YZL3</accession>
<protein>
    <submittedName>
        <fullName evidence="2">Uncharacterized protein</fullName>
    </submittedName>
</protein>
<reference evidence="2 3" key="1">
    <citation type="submission" date="2023-03" db="EMBL/GenBank/DDBJ databases">
        <title>Halomonas sp. nov., isolated from Korean tranditional fermented seafood 'Jeotgal'.</title>
        <authorList>
            <person name="Kim B."/>
            <person name="Shin N.-R."/>
        </authorList>
    </citation>
    <scope>NUCLEOTIDE SEQUENCE [LARGE SCALE GENOMIC DNA]</scope>
    <source>
        <strain evidence="2 3">SG2L-4</strain>
    </source>
</reference>
<keyword evidence="3" id="KW-1185">Reference proteome</keyword>
<dbReference type="Proteomes" id="UP001301869">
    <property type="component" value="Chromosome"/>
</dbReference>
<feature type="region of interest" description="Disordered" evidence="1">
    <location>
        <begin position="34"/>
        <end position="58"/>
    </location>
</feature>
<evidence type="ECO:0000256" key="1">
    <source>
        <dbReference type="SAM" id="MobiDB-lite"/>
    </source>
</evidence>
<sequence length="58" mass="6499">MPFLLLKMAKHHSSSSLALMYDTKLTVHFLPQQEAPTPQQEAMTEAPQANERVGKMTS</sequence>
<organism evidence="2 3">
    <name type="scientific">Halomonas piscis</name>
    <dbReference type="NCBI Taxonomy" id="3031727"/>
    <lineage>
        <taxon>Bacteria</taxon>
        <taxon>Pseudomonadati</taxon>
        <taxon>Pseudomonadota</taxon>
        <taxon>Gammaproteobacteria</taxon>
        <taxon>Oceanospirillales</taxon>
        <taxon>Halomonadaceae</taxon>
        <taxon>Halomonas</taxon>
    </lineage>
</organism>
<gene>
    <name evidence="2" type="ORF">P1P91_00920</name>
</gene>
<evidence type="ECO:0000313" key="2">
    <source>
        <dbReference type="EMBL" id="WNK20282.1"/>
    </source>
</evidence>
<proteinExistence type="predicted"/>
<name>A0ABY9YZL3_9GAMM</name>
<dbReference type="EMBL" id="CP119391">
    <property type="protein sequence ID" value="WNK20282.1"/>
    <property type="molecule type" value="Genomic_DNA"/>
</dbReference>